<dbReference type="PATRIC" id="fig|1359152.3.peg.690"/>
<reference evidence="1 2" key="1">
    <citation type="submission" date="2015-02" db="EMBL/GenBank/DDBJ databases">
        <title>Genome Sequencing of Rickettsiales.</title>
        <authorList>
            <person name="Daugherty S.C."/>
            <person name="Su Q."/>
            <person name="Abolude K."/>
            <person name="Beier-Sexton M."/>
            <person name="Carlyon J.A."/>
            <person name="Carter R."/>
            <person name="Day N.P."/>
            <person name="Dumler S.J."/>
            <person name="Dyachenko V."/>
            <person name="Godinez A."/>
            <person name="Kurtti T.J."/>
            <person name="Lichay M."/>
            <person name="Mullins K.E."/>
            <person name="Ott S."/>
            <person name="Pappas-Brown V."/>
            <person name="Paris D.H."/>
            <person name="Patel P."/>
            <person name="Richards A.L."/>
            <person name="Sadzewicz L."/>
            <person name="Sears K."/>
            <person name="Seidman D."/>
            <person name="Sengamalay N."/>
            <person name="Stenos J."/>
            <person name="Tallon L.J."/>
            <person name="Vincent G."/>
            <person name="Fraser C.M."/>
            <person name="Munderloh U."/>
            <person name="Dunning-Hotopp J.C."/>
        </authorList>
    </citation>
    <scope>NUCLEOTIDE SEQUENCE [LARGE SCALE GENOMIC DNA]</scope>
    <source>
        <strain evidence="1 2">ApMUC09</strain>
    </source>
</reference>
<sequence>MDMVKKVLEEGGDIYTENSVLVESSDKEETRSLIVTT</sequence>
<protein>
    <submittedName>
        <fullName evidence="1">Putative membrane domain protein</fullName>
    </submittedName>
</protein>
<evidence type="ECO:0000313" key="2">
    <source>
        <dbReference type="Proteomes" id="UP000033441"/>
    </source>
</evidence>
<evidence type="ECO:0000313" key="1">
    <source>
        <dbReference type="EMBL" id="KJV64358.1"/>
    </source>
</evidence>
<dbReference type="EMBL" id="LANV01000001">
    <property type="protein sequence ID" value="KJV64358.1"/>
    <property type="molecule type" value="Genomic_DNA"/>
</dbReference>
<organism evidence="1 2">
    <name type="scientific">Anaplasma phagocytophilum str. ApMUC09</name>
    <dbReference type="NCBI Taxonomy" id="1359152"/>
    <lineage>
        <taxon>Bacteria</taxon>
        <taxon>Pseudomonadati</taxon>
        <taxon>Pseudomonadota</taxon>
        <taxon>Alphaproteobacteria</taxon>
        <taxon>Rickettsiales</taxon>
        <taxon>Anaplasmataceae</taxon>
        <taxon>Anaplasma</taxon>
        <taxon>phagocytophilum group</taxon>
    </lineage>
</organism>
<proteinExistence type="predicted"/>
<accession>A0A0F3N8F7</accession>
<comment type="caution">
    <text evidence="1">The sequence shown here is derived from an EMBL/GenBank/DDBJ whole genome shotgun (WGS) entry which is preliminary data.</text>
</comment>
<dbReference type="Proteomes" id="UP000033441">
    <property type="component" value="Unassembled WGS sequence"/>
</dbReference>
<dbReference type="AlphaFoldDB" id="A0A0F3N8F7"/>
<name>A0A0F3N8F7_ANAPH</name>
<gene>
    <name evidence="1" type="ORF">APHMUC_0651</name>
</gene>